<dbReference type="PANTHER" id="PTHR23419:SF8">
    <property type="entry name" value="FI09726P"/>
    <property type="match status" value="1"/>
</dbReference>
<dbReference type="InterPro" id="IPR015867">
    <property type="entry name" value="N-reg_PII/ATP_PRibTrfase_C"/>
</dbReference>
<dbReference type="GeneID" id="13797722"/>
<evidence type="ECO:0000313" key="3">
    <source>
        <dbReference type="Proteomes" id="UP000008037"/>
    </source>
</evidence>
<comment type="similarity">
    <text evidence="1">Belongs to the CutA family.</text>
</comment>
<dbReference type="InterPro" id="IPR011322">
    <property type="entry name" value="N-reg_PII-like_a/b"/>
</dbReference>
<reference evidence="2 3" key="1">
    <citation type="journal article" date="2012" name="Environ. Microbiol.">
        <title>The genome of the ammonia-oxidizing Candidatus Nitrososphaera gargensis: insights into metabolic versatility and environmental adaptations.</title>
        <authorList>
            <person name="Spang A."/>
            <person name="Poehlein A."/>
            <person name="Offre P."/>
            <person name="Zumbragel S."/>
            <person name="Haider S."/>
            <person name="Rychlik N."/>
            <person name="Nowka B."/>
            <person name="Schmeisser C."/>
            <person name="Lebedeva E.V."/>
            <person name="Rattei T."/>
            <person name="Bohm C."/>
            <person name="Schmid M."/>
            <person name="Galushko A."/>
            <person name="Hatzenpichler R."/>
            <person name="Weinmaier T."/>
            <person name="Daniel R."/>
            <person name="Schleper C."/>
            <person name="Spieck E."/>
            <person name="Streit W."/>
            <person name="Wagner M."/>
        </authorList>
    </citation>
    <scope>NUCLEOTIDE SEQUENCE [LARGE SCALE GENOMIC DNA]</scope>
    <source>
        <strain evidence="3">Ga9.2</strain>
    </source>
</reference>
<dbReference type="Pfam" id="PF03091">
    <property type="entry name" value="CutA1"/>
    <property type="match status" value="1"/>
</dbReference>
<dbReference type="EMBL" id="CP002408">
    <property type="protein sequence ID" value="AFU58399.1"/>
    <property type="molecule type" value="Genomic_DNA"/>
</dbReference>
<dbReference type="InterPro" id="IPR053426">
    <property type="entry name" value="CutA_tolerance"/>
</dbReference>
<dbReference type="InterPro" id="IPR004323">
    <property type="entry name" value="Ion_tolerance_CutA"/>
</dbReference>
<dbReference type="InParanoid" id="K0IMX8"/>
<evidence type="ECO:0000256" key="1">
    <source>
        <dbReference type="ARBA" id="ARBA00010169"/>
    </source>
</evidence>
<dbReference type="RefSeq" id="WP_015018936.1">
    <property type="nucleotide sequence ID" value="NC_018719.1"/>
</dbReference>
<keyword evidence="3" id="KW-1185">Reference proteome</keyword>
<gene>
    <name evidence="2" type="ordered locus">Ngar_c14630</name>
</gene>
<sequence>MASSGTIILSTFPSEKSVVDVADKVVRDRLCACVNFTQIRSIYSWRGKIEDQKEFVALFKTTATSAKRLKAEIARLHPYEVPEIVELKMQDVSRPYLSWLAESTDGVPKKRHNAAKR</sequence>
<dbReference type="AlphaFoldDB" id="K0IMX8"/>
<proteinExistence type="inferred from homology"/>
<dbReference type="OrthoDB" id="8015at2157"/>
<dbReference type="GO" id="GO:0010038">
    <property type="term" value="P:response to metal ion"/>
    <property type="evidence" value="ECO:0007669"/>
    <property type="project" value="InterPro"/>
</dbReference>
<dbReference type="Proteomes" id="UP000008037">
    <property type="component" value="Chromosome"/>
</dbReference>
<organism evidence="2 3">
    <name type="scientific">Nitrososphaera gargensis (strain Ga9.2)</name>
    <dbReference type="NCBI Taxonomy" id="1237085"/>
    <lineage>
        <taxon>Archaea</taxon>
        <taxon>Nitrososphaerota</taxon>
        <taxon>Nitrososphaeria</taxon>
        <taxon>Nitrososphaerales</taxon>
        <taxon>Nitrososphaeraceae</taxon>
        <taxon>Nitrososphaera</taxon>
    </lineage>
</organism>
<dbReference type="Gene3D" id="3.30.70.120">
    <property type="match status" value="1"/>
</dbReference>
<dbReference type="GO" id="GO:0005507">
    <property type="term" value="F:copper ion binding"/>
    <property type="evidence" value="ECO:0007669"/>
    <property type="project" value="TreeGrafter"/>
</dbReference>
<dbReference type="SUPFAM" id="SSF54913">
    <property type="entry name" value="GlnB-like"/>
    <property type="match status" value="1"/>
</dbReference>
<dbReference type="BioCyc" id="CNIT1237085:G1324-1461-MONOMER"/>
<dbReference type="HOGENOM" id="CLU_098807_3_1_2"/>
<protein>
    <submittedName>
        <fullName evidence="2">Putative cutA1 divalent ion tolerance protein</fullName>
    </submittedName>
</protein>
<name>K0IMX8_NITGG</name>
<dbReference type="KEGG" id="nga:Ngar_c14630"/>
<evidence type="ECO:0000313" key="2">
    <source>
        <dbReference type="EMBL" id="AFU58399.1"/>
    </source>
</evidence>
<dbReference type="NCBIfam" id="NF041095">
    <property type="entry name" value="dival_cat_tol_CutA"/>
    <property type="match status" value="1"/>
</dbReference>
<accession>K0IMX8</accession>
<dbReference type="PANTHER" id="PTHR23419">
    <property type="entry name" value="DIVALENT CATION TOLERANCE CUTA-RELATED"/>
    <property type="match status" value="1"/>
</dbReference>